<dbReference type="RefSeq" id="WP_246114567.1">
    <property type="nucleotide sequence ID" value="NZ_SJPW01000004.1"/>
</dbReference>
<name>A0A5C6F4R4_9BACT</name>
<proteinExistence type="predicted"/>
<reference evidence="1 2" key="1">
    <citation type="submission" date="2019-02" db="EMBL/GenBank/DDBJ databases">
        <title>Deep-cultivation of Planctomycetes and their phenomic and genomic characterization uncovers novel biology.</title>
        <authorList>
            <person name="Wiegand S."/>
            <person name="Jogler M."/>
            <person name="Boedeker C."/>
            <person name="Pinto D."/>
            <person name="Vollmers J."/>
            <person name="Rivas-Marin E."/>
            <person name="Kohn T."/>
            <person name="Peeters S.H."/>
            <person name="Heuer A."/>
            <person name="Rast P."/>
            <person name="Oberbeckmann S."/>
            <person name="Bunk B."/>
            <person name="Jeske O."/>
            <person name="Meyerdierks A."/>
            <person name="Storesund J.E."/>
            <person name="Kallscheuer N."/>
            <person name="Luecker S."/>
            <person name="Lage O.M."/>
            <person name="Pohl T."/>
            <person name="Merkel B.J."/>
            <person name="Hornburger P."/>
            <person name="Mueller R.-W."/>
            <person name="Bruemmer F."/>
            <person name="Labrenz M."/>
            <person name="Spormann A.M."/>
            <person name="Op Den Camp H."/>
            <person name="Overmann J."/>
            <person name="Amann R."/>
            <person name="Jetten M.S.M."/>
            <person name="Mascher T."/>
            <person name="Medema M.H."/>
            <person name="Devos D.P."/>
            <person name="Kaster A.-K."/>
            <person name="Ovreas L."/>
            <person name="Rohde M."/>
            <person name="Galperin M.Y."/>
            <person name="Jogler C."/>
        </authorList>
    </citation>
    <scope>NUCLEOTIDE SEQUENCE [LARGE SCALE GENOMIC DNA]</scope>
    <source>
        <strain evidence="1 2">Poly51</strain>
    </source>
</reference>
<organism evidence="1 2">
    <name type="scientific">Rubripirellula tenax</name>
    <dbReference type="NCBI Taxonomy" id="2528015"/>
    <lineage>
        <taxon>Bacteria</taxon>
        <taxon>Pseudomonadati</taxon>
        <taxon>Planctomycetota</taxon>
        <taxon>Planctomycetia</taxon>
        <taxon>Pirellulales</taxon>
        <taxon>Pirellulaceae</taxon>
        <taxon>Rubripirellula</taxon>
    </lineage>
</organism>
<dbReference type="Proteomes" id="UP000318288">
    <property type="component" value="Unassembled WGS sequence"/>
</dbReference>
<dbReference type="EMBL" id="SJPW01000004">
    <property type="protein sequence ID" value="TWU54809.1"/>
    <property type="molecule type" value="Genomic_DNA"/>
</dbReference>
<sequence length="142" mass="16483">MINVKLKVDLQLNKVSKQKKEPTEEETGDDVPVKRRGKIPRVSRLMAISIQFDQMLRSGEAKDTMHLADMHSISSPRVTQIMNLALLAPDIQEALLCLPREFVGRSKINEKMLRPMTAEMDWDRQREIWRRLQTDNSQTPDE</sequence>
<keyword evidence="2" id="KW-1185">Reference proteome</keyword>
<comment type="caution">
    <text evidence="1">The sequence shown here is derived from an EMBL/GenBank/DDBJ whole genome shotgun (WGS) entry which is preliminary data.</text>
</comment>
<gene>
    <name evidence="1" type="ORF">Poly51_35280</name>
</gene>
<dbReference type="AlphaFoldDB" id="A0A5C6F4R4"/>
<evidence type="ECO:0000313" key="1">
    <source>
        <dbReference type="EMBL" id="TWU54809.1"/>
    </source>
</evidence>
<accession>A0A5C6F4R4</accession>
<evidence type="ECO:0000313" key="2">
    <source>
        <dbReference type="Proteomes" id="UP000318288"/>
    </source>
</evidence>
<protein>
    <submittedName>
        <fullName evidence="1">Uncharacterized protein</fullName>
    </submittedName>
</protein>